<evidence type="ECO:0000259" key="4">
    <source>
        <dbReference type="Pfam" id="PF13193"/>
    </source>
</evidence>
<dbReference type="GO" id="GO:0006631">
    <property type="term" value="P:fatty acid metabolic process"/>
    <property type="evidence" value="ECO:0007669"/>
    <property type="project" value="TreeGrafter"/>
</dbReference>
<dbReference type="InterPro" id="IPR042099">
    <property type="entry name" value="ANL_N_sf"/>
</dbReference>
<dbReference type="InterPro" id="IPR045851">
    <property type="entry name" value="AMP-bd_C_sf"/>
</dbReference>
<gene>
    <name evidence="5" type="ORF">B0H15DRAFT_849054</name>
</gene>
<keyword evidence="2" id="KW-0436">Ligase</keyword>
<feature type="domain" description="AMP-binding enzyme C-terminal" evidence="4">
    <location>
        <begin position="490"/>
        <end position="567"/>
    </location>
</feature>
<name>A0AAD6U4B4_9AGAR</name>
<dbReference type="Pfam" id="PF13193">
    <property type="entry name" value="AMP-binding_C"/>
    <property type="match status" value="1"/>
</dbReference>
<keyword evidence="6" id="KW-1185">Reference proteome</keyword>
<evidence type="ECO:0000259" key="3">
    <source>
        <dbReference type="Pfam" id="PF00501"/>
    </source>
</evidence>
<protein>
    <submittedName>
        <fullName evidence="5">Uncharacterized protein</fullName>
    </submittedName>
</protein>
<dbReference type="EMBL" id="JARJCN010000038">
    <property type="protein sequence ID" value="KAJ7084407.1"/>
    <property type="molecule type" value="Genomic_DNA"/>
</dbReference>
<dbReference type="AlphaFoldDB" id="A0AAD6U4B4"/>
<dbReference type="GO" id="GO:0031956">
    <property type="term" value="F:medium-chain fatty acid-CoA ligase activity"/>
    <property type="evidence" value="ECO:0007669"/>
    <property type="project" value="TreeGrafter"/>
</dbReference>
<comment type="caution">
    <text evidence="5">The sequence shown here is derived from an EMBL/GenBank/DDBJ whole genome shotgun (WGS) entry which is preliminary data.</text>
</comment>
<dbReference type="Gene3D" id="3.40.50.12780">
    <property type="entry name" value="N-terminal domain of ligase-like"/>
    <property type="match status" value="1"/>
</dbReference>
<proteinExistence type="inferred from homology"/>
<reference evidence="5" key="1">
    <citation type="submission" date="2023-03" db="EMBL/GenBank/DDBJ databases">
        <title>Massive genome expansion in bonnet fungi (Mycena s.s.) driven by repeated elements and novel gene families across ecological guilds.</title>
        <authorList>
            <consortium name="Lawrence Berkeley National Laboratory"/>
            <person name="Harder C.B."/>
            <person name="Miyauchi S."/>
            <person name="Viragh M."/>
            <person name="Kuo A."/>
            <person name="Thoen E."/>
            <person name="Andreopoulos B."/>
            <person name="Lu D."/>
            <person name="Skrede I."/>
            <person name="Drula E."/>
            <person name="Henrissat B."/>
            <person name="Morin E."/>
            <person name="Kohler A."/>
            <person name="Barry K."/>
            <person name="LaButti K."/>
            <person name="Morin E."/>
            <person name="Salamov A."/>
            <person name="Lipzen A."/>
            <person name="Mereny Z."/>
            <person name="Hegedus B."/>
            <person name="Baldrian P."/>
            <person name="Stursova M."/>
            <person name="Weitz H."/>
            <person name="Taylor A."/>
            <person name="Grigoriev I.V."/>
            <person name="Nagy L.G."/>
            <person name="Martin F."/>
            <person name="Kauserud H."/>
        </authorList>
    </citation>
    <scope>NUCLEOTIDE SEQUENCE</scope>
    <source>
        <strain evidence="5">CBHHK173m</strain>
    </source>
</reference>
<dbReference type="SUPFAM" id="SSF56801">
    <property type="entry name" value="Acetyl-CoA synthetase-like"/>
    <property type="match status" value="1"/>
</dbReference>
<dbReference type="InterPro" id="IPR000873">
    <property type="entry name" value="AMP-dep_synth/lig_dom"/>
</dbReference>
<evidence type="ECO:0000313" key="5">
    <source>
        <dbReference type="EMBL" id="KAJ7084407.1"/>
    </source>
</evidence>
<evidence type="ECO:0000313" key="6">
    <source>
        <dbReference type="Proteomes" id="UP001222325"/>
    </source>
</evidence>
<dbReference type="Pfam" id="PF00501">
    <property type="entry name" value="AMP-binding"/>
    <property type="match status" value="1"/>
</dbReference>
<organism evidence="5 6">
    <name type="scientific">Mycena belliarum</name>
    <dbReference type="NCBI Taxonomy" id="1033014"/>
    <lineage>
        <taxon>Eukaryota</taxon>
        <taxon>Fungi</taxon>
        <taxon>Dikarya</taxon>
        <taxon>Basidiomycota</taxon>
        <taxon>Agaricomycotina</taxon>
        <taxon>Agaricomycetes</taxon>
        <taxon>Agaricomycetidae</taxon>
        <taxon>Agaricales</taxon>
        <taxon>Marasmiineae</taxon>
        <taxon>Mycenaceae</taxon>
        <taxon>Mycena</taxon>
    </lineage>
</organism>
<dbReference type="Proteomes" id="UP001222325">
    <property type="component" value="Unassembled WGS sequence"/>
</dbReference>
<sequence length="593" mass="64859">MGLRWEPTLSLEEADAIMCGPGMPHEMETCLVDGKHVMRVYKNLWPSLRDFWLASVKQNSQNIYVVLGNVRLTYGQVHDKAIKVAAVFRNVYDIRKGDRVCIASRNCPEYLMVFWACHMLGAITVLANAWLPAQPLHHCIINTQCKLLVLDHERADRLESDIISLRQRAGSTGVLVFDHTRKSWNAMDSLNSVVDTWNPDGASQTRQEILEQVTDIRPEDNATIIFTGTTGLPKGVLSTNRQFLTNVINVSAAGIRASLRRGHGLPSSPTGPQKGVLLSAPLFHVTGLTSYSMVATMNGFKIIMMHKWNPEDAARLIKTENVAIAGGVPAMVADLVRSSLVGFPLEGLLFGGSSSPDSLADRAKEAFPGAIMSQAYGLTETNSVAVAISGDDYLSRPSSTGRPCPVNDVMIMHGDRMVDAGTTGEVWLRGPNVMKGYWNDSDATAKIITSDGWLKSGDLGYLDTEGFLYIKDRLKDVILRGGENIDSVSVENALYSDSRVIEAAAVGVPDERLGELVAAVVYVKPESRGEVTEETLIALAQTRLPGFAVPVMIKLVDKPFELTPSGKIMKAGLRNLARKIWEERKAVMRGAKL</sequence>
<accession>A0AAD6U4B4</accession>
<evidence type="ECO:0000256" key="1">
    <source>
        <dbReference type="ARBA" id="ARBA00006432"/>
    </source>
</evidence>
<evidence type="ECO:0000256" key="2">
    <source>
        <dbReference type="ARBA" id="ARBA00022598"/>
    </source>
</evidence>
<dbReference type="PANTHER" id="PTHR43201">
    <property type="entry name" value="ACYL-COA SYNTHETASE"/>
    <property type="match status" value="1"/>
</dbReference>
<dbReference type="InterPro" id="IPR025110">
    <property type="entry name" value="AMP-bd_C"/>
</dbReference>
<feature type="domain" description="AMP-dependent synthetase/ligase" evidence="3">
    <location>
        <begin position="55"/>
        <end position="438"/>
    </location>
</feature>
<dbReference type="PANTHER" id="PTHR43201:SF5">
    <property type="entry name" value="MEDIUM-CHAIN ACYL-COA LIGASE ACSF2, MITOCHONDRIAL"/>
    <property type="match status" value="1"/>
</dbReference>
<comment type="similarity">
    <text evidence="1">Belongs to the ATP-dependent AMP-binding enzyme family.</text>
</comment>
<dbReference type="Gene3D" id="3.30.300.30">
    <property type="match status" value="1"/>
</dbReference>